<dbReference type="GO" id="GO:0004252">
    <property type="term" value="F:serine-type endopeptidase activity"/>
    <property type="evidence" value="ECO:0007669"/>
    <property type="project" value="InterPro"/>
</dbReference>
<evidence type="ECO:0000313" key="9">
    <source>
        <dbReference type="Proteomes" id="UP000006860"/>
    </source>
</evidence>
<dbReference type="AlphaFoldDB" id="F0SKI3"/>
<feature type="transmembrane region" description="Helical" evidence="6">
    <location>
        <begin position="92"/>
        <end position="110"/>
    </location>
</feature>
<feature type="domain" description="Peptidase S54 rhomboid" evidence="7">
    <location>
        <begin position="49"/>
        <end position="204"/>
    </location>
</feature>
<dbReference type="HOGENOM" id="CLU_629891_0_0_0"/>
<keyword evidence="2 6" id="KW-0812">Transmembrane</keyword>
<feature type="transmembrane region" description="Helical" evidence="6">
    <location>
        <begin position="180"/>
        <end position="203"/>
    </location>
</feature>
<dbReference type="SUPFAM" id="SSF48452">
    <property type="entry name" value="TPR-like"/>
    <property type="match status" value="1"/>
</dbReference>
<comment type="subcellular location">
    <subcellularLocation>
        <location evidence="1">Membrane</location>
        <topology evidence="1">Multi-pass membrane protein</topology>
    </subcellularLocation>
</comment>
<dbReference type="STRING" id="756272.Plabr_4391"/>
<dbReference type="RefSeq" id="WP_013630669.1">
    <property type="nucleotide sequence ID" value="NC_015174.1"/>
</dbReference>
<organism evidence="8 9">
    <name type="scientific">Rubinisphaera brasiliensis (strain ATCC 49424 / DSM 5305 / JCM 21570 / IAM 15109 / NBRC 103401 / IFAM 1448)</name>
    <name type="common">Planctomyces brasiliensis</name>
    <dbReference type="NCBI Taxonomy" id="756272"/>
    <lineage>
        <taxon>Bacteria</taxon>
        <taxon>Pseudomonadati</taxon>
        <taxon>Planctomycetota</taxon>
        <taxon>Planctomycetia</taxon>
        <taxon>Planctomycetales</taxon>
        <taxon>Planctomycetaceae</taxon>
        <taxon>Rubinisphaera</taxon>
    </lineage>
</organism>
<dbReference type="EMBL" id="CP002546">
    <property type="protein sequence ID" value="ADY61964.1"/>
    <property type="molecule type" value="Genomic_DNA"/>
</dbReference>
<keyword evidence="4 6" id="KW-0472">Membrane</keyword>
<feature type="transmembrane region" description="Helical" evidence="6">
    <location>
        <begin position="142"/>
        <end position="168"/>
    </location>
</feature>
<proteinExistence type="predicted"/>
<evidence type="ECO:0000256" key="1">
    <source>
        <dbReference type="ARBA" id="ARBA00004141"/>
    </source>
</evidence>
<dbReference type="PANTHER" id="PTHR43066:SF5">
    <property type="entry name" value="RHOMBOID-LIKE PROTEIN 11, CHLOROPLASTIC-RELATED"/>
    <property type="match status" value="1"/>
</dbReference>
<dbReference type="KEGG" id="pbs:Plabr_4391"/>
<dbReference type="Proteomes" id="UP000006860">
    <property type="component" value="Chromosome"/>
</dbReference>
<evidence type="ECO:0000259" key="7">
    <source>
        <dbReference type="Pfam" id="PF01694"/>
    </source>
</evidence>
<name>F0SKI3_RUBBR</name>
<sequence>MFFLIPISTDAPIYHWPYGTVALIVLNALAYLLLPDAAAYALQYGQGLQPYQWLTSNFVHSGLIHLLGNMFFLWGFGLIIEGKLGTPRYLAVYLLIGGLQCAFEQTAMLIAGVEGASMGASAAIYGLMVMCLLWAPRNELTVFVFAFFLRVIATTFEVSILKFAGFFIATELLFAALSGFQVGSAMLHLSGVAVGAAMGLLLLKKNWVDCEGWDLFSVMQNKHIRLVSETGVTQTVESAASRRKRHRQVKPESGKKRKVKSPRPESEGELKQSRRARRMAKIRRLLDENQPLAAVTEYEKGLQRWGEFALQAQDLERLAAGLYEQKAYEQAVEYHERYLDRFPDMSAEMRLRLATLYINFQSRPRAALRTLNPLEDMELSPSQREIRSNLEQKAEELIADGVLELEGRGWS</sequence>
<protein>
    <submittedName>
        <fullName evidence="8">Rhomboid family protein</fullName>
    </submittedName>
</protein>
<evidence type="ECO:0000256" key="5">
    <source>
        <dbReference type="SAM" id="MobiDB-lite"/>
    </source>
</evidence>
<evidence type="ECO:0000256" key="4">
    <source>
        <dbReference type="ARBA" id="ARBA00023136"/>
    </source>
</evidence>
<reference evidence="9" key="1">
    <citation type="submission" date="2011-02" db="EMBL/GenBank/DDBJ databases">
        <title>The complete genome of Planctomyces brasiliensis DSM 5305.</title>
        <authorList>
            <person name="Lucas S."/>
            <person name="Copeland A."/>
            <person name="Lapidus A."/>
            <person name="Bruce D."/>
            <person name="Goodwin L."/>
            <person name="Pitluck S."/>
            <person name="Kyrpides N."/>
            <person name="Mavromatis K."/>
            <person name="Pagani I."/>
            <person name="Ivanova N."/>
            <person name="Ovchinnikova G."/>
            <person name="Lu M."/>
            <person name="Detter J.C."/>
            <person name="Han C."/>
            <person name="Land M."/>
            <person name="Hauser L."/>
            <person name="Markowitz V."/>
            <person name="Cheng J.-F."/>
            <person name="Hugenholtz P."/>
            <person name="Woyke T."/>
            <person name="Wu D."/>
            <person name="Tindall B."/>
            <person name="Pomrenke H.G."/>
            <person name="Brambilla E."/>
            <person name="Klenk H.-P."/>
            <person name="Eisen J.A."/>
        </authorList>
    </citation>
    <scope>NUCLEOTIDE SEQUENCE [LARGE SCALE GENOMIC DNA]</scope>
    <source>
        <strain evidence="9">ATCC 49424 / DSM 5305 / JCM 21570 / NBRC 103401 / IFAM 1448</strain>
    </source>
</reference>
<dbReference type="eggNOG" id="COG0705">
    <property type="taxonomic scope" value="Bacteria"/>
</dbReference>
<feature type="transmembrane region" description="Helical" evidence="6">
    <location>
        <begin position="116"/>
        <end position="135"/>
    </location>
</feature>
<dbReference type="Pfam" id="PF01694">
    <property type="entry name" value="Rhomboid"/>
    <property type="match status" value="1"/>
</dbReference>
<dbReference type="SUPFAM" id="SSF144091">
    <property type="entry name" value="Rhomboid-like"/>
    <property type="match status" value="1"/>
</dbReference>
<feature type="compositionally biased region" description="Basic and acidic residues" evidence="5">
    <location>
        <begin position="262"/>
        <end position="272"/>
    </location>
</feature>
<accession>F0SKI3</accession>
<feature type="transmembrane region" description="Helical" evidence="6">
    <location>
        <begin position="62"/>
        <end position="80"/>
    </location>
</feature>
<dbReference type="InterPro" id="IPR022764">
    <property type="entry name" value="Peptidase_S54_rhomboid_dom"/>
</dbReference>
<evidence type="ECO:0000256" key="3">
    <source>
        <dbReference type="ARBA" id="ARBA00022989"/>
    </source>
</evidence>
<dbReference type="GO" id="GO:0016020">
    <property type="term" value="C:membrane"/>
    <property type="evidence" value="ECO:0007669"/>
    <property type="project" value="UniProtKB-SubCell"/>
</dbReference>
<keyword evidence="9" id="KW-1185">Reference proteome</keyword>
<dbReference type="PANTHER" id="PTHR43066">
    <property type="entry name" value="RHOMBOID-RELATED PROTEIN"/>
    <property type="match status" value="1"/>
</dbReference>
<evidence type="ECO:0000256" key="6">
    <source>
        <dbReference type="SAM" id="Phobius"/>
    </source>
</evidence>
<feature type="region of interest" description="Disordered" evidence="5">
    <location>
        <begin position="237"/>
        <end position="274"/>
    </location>
</feature>
<keyword evidence="3 6" id="KW-1133">Transmembrane helix</keyword>
<dbReference type="InterPro" id="IPR011990">
    <property type="entry name" value="TPR-like_helical_dom_sf"/>
</dbReference>
<dbReference type="InterPro" id="IPR035952">
    <property type="entry name" value="Rhomboid-like_sf"/>
</dbReference>
<feature type="transmembrane region" description="Helical" evidence="6">
    <location>
        <begin position="21"/>
        <end position="42"/>
    </location>
</feature>
<evidence type="ECO:0000313" key="8">
    <source>
        <dbReference type="EMBL" id="ADY61964.1"/>
    </source>
</evidence>
<gene>
    <name evidence="8" type="ordered locus">Plabr_4391</name>
</gene>
<dbReference type="Gene3D" id="1.20.1540.10">
    <property type="entry name" value="Rhomboid-like"/>
    <property type="match status" value="1"/>
</dbReference>
<dbReference type="Gene3D" id="1.25.40.10">
    <property type="entry name" value="Tetratricopeptide repeat domain"/>
    <property type="match status" value="1"/>
</dbReference>
<evidence type="ECO:0000256" key="2">
    <source>
        <dbReference type="ARBA" id="ARBA00022692"/>
    </source>
</evidence>